<dbReference type="InterPro" id="IPR002544">
    <property type="entry name" value="FMRFamid-related_peptide-like"/>
</dbReference>
<evidence type="ECO:0000256" key="4">
    <source>
        <dbReference type="ARBA" id="ARBA00022685"/>
    </source>
</evidence>
<keyword evidence="5" id="KW-0027">Amidation</keyword>
<dbReference type="PANTHER" id="PTHR20986:SF17">
    <property type="entry name" value="FMRFAMIDE-LIKE NEUROPEPTIDE 18"/>
    <property type="match status" value="1"/>
</dbReference>
<comment type="similarity">
    <text evidence="2">Belongs to the FARP (FMRFamide related peptide) family.</text>
</comment>
<dbReference type="Proteomes" id="UP000887581">
    <property type="component" value="Unplaced"/>
</dbReference>
<organism evidence="7 8">
    <name type="scientific">Setaria digitata</name>
    <dbReference type="NCBI Taxonomy" id="48799"/>
    <lineage>
        <taxon>Eukaryota</taxon>
        <taxon>Metazoa</taxon>
        <taxon>Ecdysozoa</taxon>
        <taxon>Nematoda</taxon>
        <taxon>Chromadorea</taxon>
        <taxon>Rhabditida</taxon>
        <taxon>Spirurina</taxon>
        <taxon>Spiruromorpha</taxon>
        <taxon>Filarioidea</taxon>
        <taxon>Setariidae</taxon>
        <taxon>Setaria</taxon>
    </lineage>
</organism>
<sequence length="151" mass="17022">MEVTGWMMHMAKLAIIIFTITTTATTTLYVQLDNLNSYRPLNDAYEPTATDLLMKRDYGDIPGVLRFGKRNYEIDPVYKKAAPNLLQLGDNVYDKKDVPVSALSPGVLRFGKREGDIPGVLRFGKRDDNDIPGVLRFGKRSAPSLLRFGRR</sequence>
<comment type="subcellular location">
    <subcellularLocation>
        <location evidence="1">Secreted</location>
    </subcellularLocation>
</comment>
<evidence type="ECO:0000313" key="7">
    <source>
        <dbReference type="Proteomes" id="UP000887581"/>
    </source>
</evidence>
<keyword evidence="6" id="KW-0527">Neuropeptide</keyword>
<dbReference type="GO" id="GO:0005576">
    <property type="term" value="C:extracellular region"/>
    <property type="evidence" value="ECO:0007669"/>
    <property type="project" value="UniProtKB-SubCell"/>
</dbReference>
<dbReference type="PANTHER" id="PTHR20986">
    <property type="entry name" value="FMRFAMIDE-RELATED PEPTIDES"/>
    <property type="match status" value="1"/>
</dbReference>
<dbReference type="InterPro" id="IPR051041">
    <property type="entry name" value="FMRFamide-related_np"/>
</dbReference>
<keyword evidence="3" id="KW-0964">Secreted</keyword>
<evidence type="ECO:0000256" key="2">
    <source>
        <dbReference type="ARBA" id="ARBA00006356"/>
    </source>
</evidence>
<reference evidence="8" key="1">
    <citation type="submission" date="2022-11" db="UniProtKB">
        <authorList>
            <consortium name="WormBaseParasite"/>
        </authorList>
    </citation>
    <scope>IDENTIFICATION</scope>
</reference>
<evidence type="ECO:0000256" key="3">
    <source>
        <dbReference type="ARBA" id="ARBA00022525"/>
    </source>
</evidence>
<protein>
    <submittedName>
        <fullName evidence="8">Uncharacterized protein</fullName>
    </submittedName>
</protein>
<name>A0A915Q3U5_9BILA</name>
<evidence type="ECO:0000256" key="1">
    <source>
        <dbReference type="ARBA" id="ARBA00004613"/>
    </source>
</evidence>
<evidence type="ECO:0000256" key="5">
    <source>
        <dbReference type="ARBA" id="ARBA00022815"/>
    </source>
</evidence>
<proteinExistence type="inferred from homology"/>
<dbReference type="GO" id="GO:0007218">
    <property type="term" value="P:neuropeptide signaling pathway"/>
    <property type="evidence" value="ECO:0007669"/>
    <property type="project" value="UniProtKB-KW"/>
</dbReference>
<evidence type="ECO:0000256" key="6">
    <source>
        <dbReference type="ARBA" id="ARBA00023320"/>
    </source>
</evidence>
<dbReference type="AlphaFoldDB" id="A0A915Q3U5"/>
<accession>A0A915Q3U5</accession>
<evidence type="ECO:0000313" key="8">
    <source>
        <dbReference type="WBParaSite" id="sdigi.contig53.g3073.t1"/>
    </source>
</evidence>
<dbReference type="WBParaSite" id="sdigi.contig53.g3073.t1">
    <property type="protein sequence ID" value="sdigi.contig53.g3073.t1"/>
    <property type="gene ID" value="sdigi.contig53.g3073"/>
</dbReference>
<dbReference type="Pfam" id="PF01581">
    <property type="entry name" value="FARP"/>
    <property type="match status" value="1"/>
</dbReference>
<keyword evidence="7" id="KW-1185">Reference proteome</keyword>
<keyword evidence="4" id="KW-0165">Cleavage on pair of basic residues</keyword>